<keyword evidence="1" id="KW-0812">Transmembrane</keyword>
<dbReference type="GO" id="GO:0004143">
    <property type="term" value="F:ATP-dependent diacylglycerol kinase activity"/>
    <property type="evidence" value="ECO:0007669"/>
    <property type="project" value="InterPro"/>
</dbReference>
<dbReference type="eggNOG" id="arCOG01880">
    <property type="taxonomic scope" value="Archaea"/>
</dbReference>
<name>F6D5W8_METPW</name>
<dbReference type="EMBL" id="CP002772">
    <property type="protein sequence ID" value="AEG19338.1"/>
    <property type="molecule type" value="Genomic_DNA"/>
</dbReference>
<dbReference type="PANTHER" id="PTHR31303:SF1">
    <property type="entry name" value="CTP-DEPENDENT DIACYLGLYCEROL KINASE 1"/>
    <property type="match status" value="1"/>
</dbReference>
<dbReference type="OrthoDB" id="107330at2157"/>
<protein>
    <submittedName>
        <fullName evidence="2">Phosphatidate cytidylyltransferase</fullName>
    </submittedName>
</protein>
<evidence type="ECO:0000256" key="1">
    <source>
        <dbReference type="SAM" id="Phobius"/>
    </source>
</evidence>
<dbReference type="InterPro" id="IPR037997">
    <property type="entry name" value="Dgk1-like"/>
</dbReference>
<evidence type="ECO:0000313" key="3">
    <source>
        <dbReference type="Proteomes" id="UP000009231"/>
    </source>
</evidence>
<keyword evidence="3" id="KW-1185">Reference proteome</keyword>
<feature type="transmembrane region" description="Helical" evidence="1">
    <location>
        <begin position="169"/>
        <end position="185"/>
    </location>
</feature>
<dbReference type="HOGENOM" id="CLU_031477_4_2_2"/>
<organism evidence="2 3">
    <name type="scientific">Methanobacterium paludis (strain DSM 25820 / JCM 18151 / SWAN1)</name>
    <dbReference type="NCBI Taxonomy" id="868131"/>
    <lineage>
        <taxon>Archaea</taxon>
        <taxon>Methanobacteriati</taxon>
        <taxon>Methanobacteriota</taxon>
        <taxon>Methanomada group</taxon>
        <taxon>Methanobacteria</taxon>
        <taxon>Methanobacteriales</taxon>
        <taxon>Methanobacteriaceae</taxon>
        <taxon>Methanobacterium</taxon>
    </lineage>
</organism>
<dbReference type="PANTHER" id="PTHR31303">
    <property type="entry name" value="CTP-DEPENDENT DIACYLGLYCEROL KINASE 1"/>
    <property type="match status" value="1"/>
</dbReference>
<keyword evidence="1" id="KW-0472">Membrane</keyword>
<dbReference type="Proteomes" id="UP000009231">
    <property type="component" value="Chromosome"/>
</dbReference>
<proteinExistence type="predicted"/>
<accession>F6D5W8</accession>
<gene>
    <name evidence="2" type="ordered locus">MSWAN_2333</name>
</gene>
<dbReference type="GO" id="GO:0016779">
    <property type="term" value="F:nucleotidyltransferase activity"/>
    <property type="evidence" value="ECO:0007669"/>
    <property type="project" value="UniProtKB-KW"/>
</dbReference>
<keyword evidence="2" id="KW-0548">Nucleotidyltransferase</keyword>
<feature type="transmembrane region" description="Helical" evidence="1">
    <location>
        <begin position="91"/>
        <end position="109"/>
    </location>
</feature>
<evidence type="ECO:0000313" key="2">
    <source>
        <dbReference type="EMBL" id="AEG19338.1"/>
    </source>
</evidence>
<feature type="transmembrane region" description="Helical" evidence="1">
    <location>
        <begin position="70"/>
        <end position="85"/>
    </location>
</feature>
<feature type="transmembrane region" description="Helical" evidence="1">
    <location>
        <begin position="130"/>
        <end position="157"/>
    </location>
</feature>
<reference evidence="2 3" key="1">
    <citation type="journal article" date="2014" name="Int. J. Syst. Evol. Microbiol.">
        <title>Methanobacterium paludis sp. nov. and a novel strain of Methanobacterium lacus isolated from northern peatlands.</title>
        <authorList>
            <person name="Cadillo-Quiroz H."/>
            <person name="Brauer S.L."/>
            <person name="Goodson N."/>
            <person name="Yavitt J.B."/>
            <person name="Zinder S.H."/>
        </authorList>
    </citation>
    <scope>NUCLEOTIDE SEQUENCE [LARGE SCALE GENOMIC DNA]</scope>
    <source>
        <strain evidence="3">DSM 25820 / JCM 18151 / SWAN1</strain>
    </source>
</reference>
<keyword evidence="2" id="KW-0808">Transferase</keyword>
<dbReference type="GeneID" id="10669862"/>
<dbReference type="KEGG" id="mew:MSWAN_2333"/>
<dbReference type="STRING" id="868131.MSWAN_2333"/>
<dbReference type="AlphaFoldDB" id="F6D5W8"/>
<dbReference type="RefSeq" id="WP_013826837.1">
    <property type="nucleotide sequence ID" value="NC_015574.1"/>
</dbReference>
<sequence length="186" mass="20881">MKKEVVRQLVHASGVFIVILGMFVKAELLILLCIGIVVLVEMMFKLDKHHDIPLFSTIFRTCKRRDDERGFVYFFIGIILTLYIFKFNMAIANAAILILLFGDSVSTLVGRRFGKHLLPFQNRKTFEGSLAFLFVGFLLAFTQVPVIPAFFGALSGMITEAYSPIDDNIPIPLVSGAIISLVMYLI</sequence>
<feature type="transmembrane region" description="Helical" evidence="1">
    <location>
        <begin position="12"/>
        <end position="40"/>
    </location>
</feature>
<keyword evidence="1" id="KW-1133">Transmembrane helix</keyword>